<comment type="caution">
    <text evidence="1">The sequence shown here is derived from an EMBL/GenBank/DDBJ whole genome shotgun (WGS) entry which is preliminary data.</text>
</comment>
<accession>A0ABV9SW60</accession>
<gene>
    <name evidence="1" type="ORF">ACFPFU_02315</name>
</gene>
<dbReference type="EMBL" id="JBHSJJ010000001">
    <property type="protein sequence ID" value="MFC4870504.1"/>
    <property type="molecule type" value="Genomic_DNA"/>
</dbReference>
<dbReference type="Proteomes" id="UP001595818">
    <property type="component" value="Unassembled WGS sequence"/>
</dbReference>
<evidence type="ECO:0000313" key="2">
    <source>
        <dbReference type="Proteomes" id="UP001595818"/>
    </source>
</evidence>
<proteinExistence type="predicted"/>
<organism evidence="1 2">
    <name type="scientific">Negadavirga shengliensis</name>
    <dbReference type="NCBI Taxonomy" id="1389218"/>
    <lineage>
        <taxon>Bacteria</taxon>
        <taxon>Pseudomonadati</taxon>
        <taxon>Bacteroidota</taxon>
        <taxon>Cytophagia</taxon>
        <taxon>Cytophagales</taxon>
        <taxon>Cyclobacteriaceae</taxon>
        <taxon>Negadavirga</taxon>
    </lineage>
</organism>
<keyword evidence="2" id="KW-1185">Reference proteome</keyword>
<protein>
    <submittedName>
        <fullName evidence="1">Uncharacterized protein</fullName>
    </submittedName>
</protein>
<reference evidence="2" key="1">
    <citation type="journal article" date="2019" name="Int. J. Syst. Evol. Microbiol.">
        <title>The Global Catalogue of Microorganisms (GCM) 10K type strain sequencing project: providing services to taxonomists for standard genome sequencing and annotation.</title>
        <authorList>
            <consortium name="The Broad Institute Genomics Platform"/>
            <consortium name="The Broad Institute Genome Sequencing Center for Infectious Disease"/>
            <person name="Wu L."/>
            <person name="Ma J."/>
        </authorList>
    </citation>
    <scope>NUCLEOTIDE SEQUENCE [LARGE SCALE GENOMIC DNA]</scope>
    <source>
        <strain evidence="2">CGMCC 4.7466</strain>
    </source>
</reference>
<dbReference type="RefSeq" id="WP_377061102.1">
    <property type="nucleotide sequence ID" value="NZ_JBHSJJ010000001.1"/>
</dbReference>
<name>A0ABV9SW60_9BACT</name>
<sequence>MRWTAGRAFELMLTLHVMVGLEFEKGNIFPSLTLAKLSNTAHAQSETGDVWGFDNGGASL</sequence>
<evidence type="ECO:0000313" key="1">
    <source>
        <dbReference type="EMBL" id="MFC4870504.1"/>
    </source>
</evidence>